<evidence type="ECO:0000256" key="1">
    <source>
        <dbReference type="SAM" id="Phobius"/>
    </source>
</evidence>
<name>A0A8J7WVL8_9ACTN</name>
<feature type="transmembrane region" description="Helical" evidence="1">
    <location>
        <begin position="37"/>
        <end position="60"/>
    </location>
</feature>
<keyword evidence="3" id="KW-1185">Reference proteome</keyword>
<feature type="transmembrane region" description="Helical" evidence="1">
    <location>
        <begin position="282"/>
        <end position="307"/>
    </location>
</feature>
<protein>
    <recommendedName>
        <fullName evidence="4">DUF2029 domain-containing protein</fullName>
    </recommendedName>
</protein>
<keyword evidence="1" id="KW-0812">Transmembrane</keyword>
<evidence type="ECO:0000313" key="3">
    <source>
        <dbReference type="Proteomes" id="UP000677913"/>
    </source>
</evidence>
<accession>A0A8J7WVL8</accession>
<keyword evidence="1" id="KW-1133">Transmembrane helix</keyword>
<feature type="transmembrane region" description="Helical" evidence="1">
    <location>
        <begin position="484"/>
        <end position="501"/>
    </location>
</feature>
<dbReference type="RefSeq" id="WP_211471952.1">
    <property type="nucleotide sequence ID" value="NZ_JAGSXH010000176.1"/>
</dbReference>
<organism evidence="2 3">
    <name type="scientific">Actinocrinis puniceicyclus</name>
    <dbReference type="NCBI Taxonomy" id="977794"/>
    <lineage>
        <taxon>Bacteria</taxon>
        <taxon>Bacillati</taxon>
        <taxon>Actinomycetota</taxon>
        <taxon>Actinomycetes</taxon>
        <taxon>Catenulisporales</taxon>
        <taxon>Actinospicaceae</taxon>
        <taxon>Actinocrinis</taxon>
    </lineage>
</organism>
<evidence type="ECO:0000313" key="2">
    <source>
        <dbReference type="EMBL" id="MBS2966660.1"/>
    </source>
</evidence>
<sequence>MTDAETAIGACPSAGAARCAADPQRRSACAASVRGRIALALIAGSITLIVLVGSLGPSAAEAPLPGRVVSAPFWFSVSPPAWLVTLLADLALGFGAAGLLCARSALGRGWAPSLRALIAGSYAACGAMVLVPPMLSADHLVYAAYGRLVTTGGDPYTQTARTLAAHGDPIGLAVQPPWTNTSSVYGPIATGEQALASWIGRASVHTTVFVLALLGAAAYLAMGAMLRRIGDPVRVTVLFGLNPLLLLETVNAAHLDAFAVCFAVAALYVLHVRRDARGAALAGALAGLGCAVKLSLGLAVLAGLWGLRRRPRDAAFFVLCAALAGALAYLPYGGTALRPAREAARMVSLGSAWRPLLAPLQRALGDSTARDLISVLGWLTVLLIIVSLAPLLRIGSGRAAEDAPGAHAARALALLGLAWVLAAPYTLPWYDIVAWAPLVACAAGPLDPLLTARTTLLGAAYVPGLDVPLPSGVAGWATWIRADAAPVFSIAALSACVALGIRRRVARGRAPTSPVSGG</sequence>
<dbReference type="EMBL" id="JAGSXH010000176">
    <property type="protein sequence ID" value="MBS2966660.1"/>
    <property type="molecule type" value="Genomic_DNA"/>
</dbReference>
<comment type="caution">
    <text evidence="2">The sequence shown here is derived from an EMBL/GenBank/DDBJ whole genome shotgun (WGS) entry which is preliminary data.</text>
</comment>
<dbReference type="Proteomes" id="UP000677913">
    <property type="component" value="Unassembled WGS sequence"/>
</dbReference>
<dbReference type="Pfam" id="PF26314">
    <property type="entry name" value="MptA_B_family"/>
    <property type="match status" value="1"/>
</dbReference>
<feature type="transmembrane region" description="Helical" evidence="1">
    <location>
        <begin position="372"/>
        <end position="392"/>
    </location>
</feature>
<feature type="transmembrane region" description="Helical" evidence="1">
    <location>
        <begin position="114"/>
        <end position="135"/>
    </location>
</feature>
<gene>
    <name evidence="2" type="ORF">KGA66_26725</name>
</gene>
<feature type="transmembrane region" description="Helical" evidence="1">
    <location>
        <begin position="202"/>
        <end position="224"/>
    </location>
</feature>
<feature type="transmembrane region" description="Helical" evidence="1">
    <location>
        <begin position="80"/>
        <end position="102"/>
    </location>
</feature>
<proteinExistence type="predicted"/>
<evidence type="ECO:0008006" key="4">
    <source>
        <dbReference type="Google" id="ProtNLM"/>
    </source>
</evidence>
<keyword evidence="1" id="KW-0472">Membrane</keyword>
<feature type="transmembrane region" description="Helical" evidence="1">
    <location>
        <begin position="412"/>
        <end position="430"/>
    </location>
</feature>
<feature type="transmembrane region" description="Helical" evidence="1">
    <location>
        <begin position="245"/>
        <end position="270"/>
    </location>
</feature>
<dbReference type="AlphaFoldDB" id="A0A8J7WVL8"/>
<feature type="transmembrane region" description="Helical" evidence="1">
    <location>
        <begin position="314"/>
        <end position="332"/>
    </location>
</feature>
<reference evidence="2" key="1">
    <citation type="submission" date="2021-04" db="EMBL/GenBank/DDBJ databases">
        <title>Genome based classification of Actinospica acidithermotolerans sp. nov., an actinobacterium isolated from an Indonesian hot spring.</title>
        <authorList>
            <person name="Kusuma A.B."/>
            <person name="Putra K.E."/>
            <person name="Nafisah S."/>
            <person name="Loh J."/>
            <person name="Nouioui I."/>
            <person name="Goodfellow M."/>
        </authorList>
    </citation>
    <scope>NUCLEOTIDE SEQUENCE</scope>
    <source>
        <strain evidence="2">DSM 45618</strain>
    </source>
</reference>